<accession>A0A736PMP3</accession>
<evidence type="ECO:0000313" key="2">
    <source>
        <dbReference type="EMBL" id="HAE7710287.1"/>
    </source>
</evidence>
<dbReference type="GO" id="GO:0003677">
    <property type="term" value="F:DNA binding"/>
    <property type="evidence" value="ECO:0007669"/>
    <property type="project" value="InterPro"/>
</dbReference>
<dbReference type="AlphaFoldDB" id="A0A736PMP3"/>
<dbReference type="GO" id="GO:0006310">
    <property type="term" value="P:DNA recombination"/>
    <property type="evidence" value="ECO:0007669"/>
    <property type="project" value="InterPro"/>
</dbReference>
<gene>
    <name evidence="2" type="ORF">G4P45_004784</name>
</gene>
<sequence>MGAPKFVVLRTEKLKHLASVYRSLKHSFREQDTPNAAAELGHENSHFGAQSAAEAQAAIKAKLPEKRRKDAVLAIEYLVTASPEAMHSKSREQQDAYFADSLEWLKERHGAENVVYAGIHRDEKTPHMYAYVVPLDPDSGRLNAKRWLGGSKALNQMQTEFAEKVGVQHGLERGIEGSKARHQTIKKHYAAIEKGTKNEVTITPEALEPRAYKREGLAEKLRLTTRVESTEAVAARLSASVNEGFAGTIANAAESAQNARRAREMQKTMVDQQKKLKTLQEPFKGLSREQVAEVIKMATTMQRENEAAKAAKLQRQKEQRQQRRSQDRGFSR</sequence>
<proteinExistence type="predicted"/>
<evidence type="ECO:0000256" key="1">
    <source>
        <dbReference type="SAM" id="MobiDB-lite"/>
    </source>
</evidence>
<dbReference type="Gene3D" id="3.30.930.30">
    <property type="match status" value="1"/>
</dbReference>
<name>A0A736PMP3_SALET</name>
<reference evidence="2" key="2">
    <citation type="submission" date="2018-07" db="EMBL/GenBank/DDBJ databases">
        <authorList>
            <consortium name="NCBI Pathogen Detection Project"/>
        </authorList>
    </citation>
    <scope>NUCLEOTIDE SEQUENCE</scope>
    <source>
        <strain evidence="2">13-5160</strain>
    </source>
</reference>
<protein>
    <submittedName>
        <fullName evidence="2">Plasmid recombination enzyme</fullName>
    </submittedName>
</protein>
<dbReference type="Pfam" id="PF01076">
    <property type="entry name" value="Mob_Pre"/>
    <property type="match status" value="1"/>
</dbReference>
<organism evidence="2">
    <name type="scientific">Salmonella enterica subsp. enterica serovar Stanley</name>
    <dbReference type="NCBI Taxonomy" id="192953"/>
    <lineage>
        <taxon>Bacteria</taxon>
        <taxon>Pseudomonadati</taxon>
        <taxon>Pseudomonadota</taxon>
        <taxon>Gammaproteobacteria</taxon>
        <taxon>Enterobacterales</taxon>
        <taxon>Enterobacteriaceae</taxon>
        <taxon>Salmonella</taxon>
    </lineage>
</organism>
<dbReference type="CDD" id="cd17242">
    <property type="entry name" value="MobM_relaxase"/>
    <property type="match status" value="1"/>
</dbReference>
<comment type="caution">
    <text evidence="2">The sequence shown here is derived from an EMBL/GenBank/DDBJ whole genome shotgun (WGS) entry which is preliminary data.</text>
</comment>
<dbReference type="NCBIfam" id="NF041497">
    <property type="entry name" value="MobV"/>
    <property type="match status" value="1"/>
</dbReference>
<reference evidence="2" key="1">
    <citation type="journal article" date="2018" name="Genome Biol.">
        <title>SKESA: strategic k-mer extension for scrupulous assemblies.</title>
        <authorList>
            <person name="Souvorov A."/>
            <person name="Agarwala R."/>
            <person name="Lipman D.J."/>
        </authorList>
    </citation>
    <scope>NUCLEOTIDE SEQUENCE</scope>
    <source>
        <strain evidence="2">13-5160</strain>
    </source>
</reference>
<dbReference type="InterPro" id="IPR001668">
    <property type="entry name" value="Mob_Pre"/>
</dbReference>
<feature type="region of interest" description="Disordered" evidence="1">
    <location>
        <begin position="303"/>
        <end position="332"/>
    </location>
</feature>
<dbReference type="EMBL" id="DAASZU010000032">
    <property type="protein sequence ID" value="HAE7710287.1"/>
    <property type="molecule type" value="Genomic_DNA"/>
</dbReference>